<keyword evidence="3" id="KW-1185">Reference proteome</keyword>
<organism evidence="2 3">
    <name type="scientific">Favolaschia claudopus</name>
    <dbReference type="NCBI Taxonomy" id="2862362"/>
    <lineage>
        <taxon>Eukaryota</taxon>
        <taxon>Fungi</taxon>
        <taxon>Dikarya</taxon>
        <taxon>Basidiomycota</taxon>
        <taxon>Agaricomycotina</taxon>
        <taxon>Agaricomycetes</taxon>
        <taxon>Agaricomycetidae</taxon>
        <taxon>Agaricales</taxon>
        <taxon>Marasmiineae</taxon>
        <taxon>Mycenaceae</taxon>
        <taxon>Favolaschia</taxon>
    </lineage>
</organism>
<evidence type="ECO:0000313" key="2">
    <source>
        <dbReference type="EMBL" id="KAK6984216.1"/>
    </source>
</evidence>
<evidence type="ECO:0008006" key="4">
    <source>
        <dbReference type="Google" id="ProtNLM"/>
    </source>
</evidence>
<evidence type="ECO:0000313" key="3">
    <source>
        <dbReference type="Proteomes" id="UP001362999"/>
    </source>
</evidence>
<name>A0AAV9ZJ59_9AGAR</name>
<evidence type="ECO:0000256" key="1">
    <source>
        <dbReference type="SAM" id="MobiDB-lite"/>
    </source>
</evidence>
<feature type="compositionally biased region" description="Basic and acidic residues" evidence="1">
    <location>
        <begin position="361"/>
        <end position="371"/>
    </location>
</feature>
<dbReference type="AlphaFoldDB" id="A0AAV9ZJ59"/>
<gene>
    <name evidence="2" type="ORF">R3P38DRAFT_3106157</name>
</gene>
<protein>
    <recommendedName>
        <fullName evidence="4">F-box domain-containing protein</fullName>
    </recommendedName>
</protein>
<accession>A0AAV9ZJ59</accession>
<feature type="region of interest" description="Disordered" evidence="1">
    <location>
        <begin position="361"/>
        <end position="412"/>
    </location>
</feature>
<dbReference type="EMBL" id="JAWWNJ010000140">
    <property type="protein sequence ID" value="KAK6984216.1"/>
    <property type="molecule type" value="Genomic_DNA"/>
</dbReference>
<sequence>MTAFYWTIPPRSPSPVPLTVDVTPLLRNNDVPCDFEIPYIHDILSTGQSEVDDLNIQIGHMVVVLARLVRKRDATLENIRQHRAIISPVRRLPAELVCEIASLSVARDRRPPWCLAQICRSWRSFVLGSSGLWTDIYIPSLGHGRNLYPRFQTLLARSGSAPLNVCWAPRPRLNESVDVPDANCVRSVVAQSPRWRSLRLDFTAGIGVLRWLSTASGNLGALQVCEVIEEERDGPRLPAYHSLLKDSSWSREVEAALEAVFSSPSNLRNITFSNWQHATFPPDFTPNWTQLTHYSGPITRAQLDALAHAPLVYLAIRCAGHFHSLAHTGSQFGGTYMPTPLPCRLFPPCLGFCQGIRETAQKNRSPTERYSRASSRAGMPSKSDTSPDRGPWKRTGPRTIPRSRDFPPMPQTQYLRVRVSHDV</sequence>
<dbReference type="Proteomes" id="UP001362999">
    <property type="component" value="Unassembled WGS sequence"/>
</dbReference>
<comment type="caution">
    <text evidence="2">The sequence shown here is derived from an EMBL/GenBank/DDBJ whole genome shotgun (WGS) entry which is preliminary data.</text>
</comment>
<reference evidence="2 3" key="1">
    <citation type="journal article" date="2024" name="J Genomics">
        <title>Draft genome sequencing and assembly of Favolaschia claudopus CIRM-BRFM 2984 isolated from oak limbs.</title>
        <authorList>
            <person name="Navarro D."/>
            <person name="Drula E."/>
            <person name="Chaduli D."/>
            <person name="Cazenave R."/>
            <person name="Ahrendt S."/>
            <person name="Wang J."/>
            <person name="Lipzen A."/>
            <person name="Daum C."/>
            <person name="Barry K."/>
            <person name="Grigoriev I.V."/>
            <person name="Favel A."/>
            <person name="Rosso M.N."/>
            <person name="Martin F."/>
        </authorList>
    </citation>
    <scope>NUCLEOTIDE SEQUENCE [LARGE SCALE GENOMIC DNA]</scope>
    <source>
        <strain evidence="2 3">CIRM-BRFM 2984</strain>
    </source>
</reference>
<proteinExistence type="predicted"/>